<accession>A0AAN7YY48</accession>
<comment type="caution">
    <text evidence="2">The sequence shown here is derived from an EMBL/GenBank/DDBJ whole genome shotgun (WGS) entry which is preliminary data.</text>
</comment>
<protein>
    <submittedName>
        <fullName evidence="2">Uncharacterized protein</fullName>
    </submittedName>
</protein>
<sequence length="61" mass="7085">MFVRFGHGGLWLEYFVWELVADYDGPLRWLFGLQPFSRQGEKVDPEKSSKEYSVLGASQET</sequence>
<dbReference type="EMBL" id="JAWHQM010000014">
    <property type="protein sequence ID" value="KAK5630140.1"/>
    <property type="molecule type" value="Genomic_DNA"/>
</dbReference>
<feature type="compositionally biased region" description="Basic and acidic residues" evidence="1">
    <location>
        <begin position="39"/>
        <end position="50"/>
    </location>
</feature>
<feature type="region of interest" description="Disordered" evidence="1">
    <location>
        <begin position="38"/>
        <end position="61"/>
    </location>
</feature>
<proteinExistence type="predicted"/>
<evidence type="ECO:0000313" key="2">
    <source>
        <dbReference type="EMBL" id="KAK5630140.1"/>
    </source>
</evidence>
<name>A0AAN7YY48_9PEZI</name>
<reference evidence="2 3" key="1">
    <citation type="submission" date="2023-10" db="EMBL/GenBank/DDBJ databases">
        <title>Draft genome sequence of Xylaria bambusicola isolate GMP-LS, the root and basal stem rot pathogen of sugarcane in Indonesia.</title>
        <authorList>
            <person name="Selvaraj P."/>
            <person name="Muralishankar V."/>
            <person name="Muruganantham S."/>
            <person name="Sp S."/>
            <person name="Haryani S."/>
            <person name="Lau K.J.X."/>
            <person name="Naqvi N.I."/>
        </authorList>
    </citation>
    <scope>NUCLEOTIDE SEQUENCE [LARGE SCALE GENOMIC DNA]</scope>
    <source>
        <strain evidence="2">GMP-LS</strain>
    </source>
</reference>
<dbReference type="AlphaFoldDB" id="A0AAN7YY48"/>
<gene>
    <name evidence="2" type="ORF">RRF57_005855</name>
</gene>
<organism evidence="2 3">
    <name type="scientific">Xylaria bambusicola</name>
    <dbReference type="NCBI Taxonomy" id="326684"/>
    <lineage>
        <taxon>Eukaryota</taxon>
        <taxon>Fungi</taxon>
        <taxon>Dikarya</taxon>
        <taxon>Ascomycota</taxon>
        <taxon>Pezizomycotina</taxon>
        <taxon>Sordariomycetes</taxon>
        <taxon>Xylariomycetidae</taxon>
        <taxon>Xylariales</taxon>
        <taxon>Xylariaceae</taxon>
        <taxon>Xylaria</taxon>
    </lineage>
</organism>
<keyword evidence="3" id="KW-1185">Reference proteome</keyword>
<evidence type="ECO:0000313" key="3">
    <source>
        <dbReference type="Proteomes" id="UP001305414"/>
    </source>
</evidence>
<dbReference type="Proteomes" id="UP001305414">
    <property type="component" value="Unassembled WGS sequence"/>
</dbReference>
<evidence type="ECO:0000256" key="1">
    <source>
        <dbReference type="SAM" id="MobiDB-lite"/>
    </source>
</evidence>